<dbReference type="AlphaFoldDB" id="A0A8X8BEG9"/>
<evidence type="ECO:0000313" key="2">
    <source>
        <dbReference type="EMBL" id="KAG2331433.1"/>
    </source>
</evidence>
<protein>
    <submittedName>
        <fullName evidence="2">Uncharacterized protein</fullName>
    </submittedName>
</protein>
<name>A0A8X8BEG9_BRACI</name>
<reference evidence="2 3" key="1">
    <citation type="submission" date="2020-02" db="EMBL/GenBank/DDBJ databases">
        <authorList>
            <person name="Ma Q."/>
            <person name="Huang Y."/>
            <person name="Song X."/>
            <person name="Pei D."/>
        </authorList>
    </citation>
    <scope>NUCLEOTIDE SEQUENCE [LARGE SCALE GENOMIC DNA]</scope>
    <source>
        <strain evidence="2">Sxm20200214</strain>
        <tissue evidence="2">Leaf</tissue>
    </source>
</reference>
<gene>
    <name evidence="2" type="ORF">Bca52824_002613</name>
</gene>
<feature type="compositionally biased region" description="Polar residues" evidence="1">
    <location>
        <begin position="49"/>
        <end position="66"/>
    </location>
</feature>
<accession>A0A8X8BEG9</accession>
<comment type="caution">
    <text evidence="2">The sequence shown here is derived from an EMBL/GenBank/DDBJ whole genome shotgun (WGS) entry which is preliminary data.</text>
</comment>
<dbReference type="Proteomes" id="UP000886595">
    <property type="component" value="Unassembled WGS sequence"/>
</dbReference>
<evidence type="ECO:0000313" key="3">
    <source>
        <dbReference type="Proteomes" id="UP000886595"/>
    </source>
</evidence>
<organism evidence="2 3">
    <name type="scientific">Brassica carinata</name>
    <name type="common">Ethiopian mustard</name>
    <name type="synonym">Abyssinian cabbage</name>
    <dbReference type="NCBI Taxonomy" id="52824"/>
    <lineage>
        <taxon>Eukaryota</taxon>
        <taxon>Viridiplantae</taxon>
        <taxon>Streptophyta</taxon>
        <taxon>Embryophyta</taxon>
        <taxon>Tracheophyta</taxon>
        <taxon>Spermatophyta</taxon>
        <taxon>Magnoliopsida</taxon>
        <taxon>eudicotyledons</taxon>
        <taxon>Gunneridae</taxon>
        <taxon>Pentapetalae</taxon>
        <taxon>rosids</taxon>
        <taxon>malvids</taxon>
        <taxon>Brassicales</taxon>
        <taxon>Brassicaceae</taxon>
        <taxon>Brassiceae</taxon>
        <taxon>Brassica</taxon>
    </lineage>
</organism>
<sequence length="66" mass="7437">MACSHLRLLFPVVFDTRVRGVTLITRPLAIIGLALRTLRLSFLDDSDGNENPSNVMSPWISWSTKH</sequence>
<keyword evidence="3" id="KW-1185">Reference proteome</keyword>
<dbReference type="EMBL" id="JAAMPC010000001">
    <property type="protein sequence ID" value="KAG2331433.1"/>
    <property type="molecule type" value="Genomic_DNA"/>
</dbReference>
<feature type="region of interest" description="Disordered" evidence="1">
    <location>
        <begin position="46"/>
        <end position="66"/>
    </location>
</feature>
<evidence type="ECO:0000256" key="1">
    <source>
        <dbReference type="SAM" id="MobiDB-lite"/>
    </source>
</evidence>
<proteinExistence type="predicted"/>